<keyword evidence="4" id="KW-1185">Reference proteome</keyword>
<feature type="region of interest" description="Disordered" evidence="1">
    <location>
        <begin position="26"/>
        <end position="50"/>
    </location>
</feature>
<dbReference type="OrthoDB" id="4453297at2759"/>
<gene>
    <name evidence="3" type="ORF">BDV28DRAFT_149416</name>
</gene>
<dbReference type="Proteomes" id="UP000327118">
    <property type="component" value="Unassembled WGS sequence"/>
</dbReference>
<proteinExistence type="predicted"/>
<keyword evidence="2" id="KW-0732">Signal</keyword>
<evidence type="ECO:0000256" key="1">
    <source>
        <dbReference type="SAM" id="MobiDB-lite"/>
    </source>
</evidence>
<feature type="signal peptide" evidence="2">
    <location>
        <begin position="1"/>
        <end position="23"/>
    </location>
</feature>
<feature type="chain" id="PRO_5024934648" evidence="2">
    <location>
        <begin position="24"/>
        <end position="100"/>
    </location>
</feature>
<evidence type="ECO:0000256" key="2">
    <source>
        <dbReference type="SAM" id="SignalP"/>
    </source>
</evidence>
<evidence type="ECO:0000313" key="3">
    <source>
        <dbReference type="EMBL" id="KAE8352054.1"/>
    </source>
</evidence>
<reference evidence="4" key="1">
    <citation type="submission" date="2019-04" db="EMBL/GenBank/DDBJ databases">
        <title>Friends and foes A comparative genomics studyof 23 Aspergillus species from section Flavi.</title>
        <authorList>
            <consortium name="DOE Joint Genome Institute"/>
            <person name="Kjaerbolling I."/>
            <person name="Vesth T."/>
            <person name="Frisvad J.C."/>
            <person name="Nybo J.L."/>
            <person name="Theobald S."/>
            <person name="Kildgaard S."/>
            <person name="Isbrandt T."/>
            <person name="Kuo A."/>
            <person name="Sato A."/>
            <person name="Lyhne E.K."/>
            <person name="Kogle M.E."/>
            <person name="Wiebenga A."/>
            <person name="Kun R.S."/>
            <person name="Lubbers R.J."/>
            <person name="Makela M.R."/>
            <person name="Barry K."/>
            <person name="Chovatia M."/>
            <person name="Clum A."/>
            <person name="Daum C."/>
            <person name="Haridas S."/>
            <person name="He G."/>
            <person name="LaButti K."/>
            <person name="Lipzen A."/>
            <person name="Mondo S."/>
            <person name="Riley R."/>
            <person name="Salamov A."/>
            <person name="Simmons B.A."/>
            <person name="Magnuson J.K."/>
            <person name="Henrissat B."/>
            <person name="Mortensen U.H."/>
            <person name="Larsen T.O."/>
            <person name="Devries R.P."/>
            <person name="Grigoriev I.V."/>
            <person name="Machida M."/>
            <person name="Baker S.E."/>
            <person name="Andersen M.R."/>
        </authorList>
    </citation>
    <scope>NUCLEOTIDE SEQUENCE [LARGE SCALE GENOMIC DNA]</scope>
    <source>
        <strain evidence="4">CBS 553.77</strain>
    </source>
</reference>
<accession>A0A5N6Z308</accession>
<organism evidence="3 4">
    <name type="scientific">Aspergillus coremiiformis</name>
    <dbReference type="NCBI Taxonomy" id="138285"/>
    <lineage>
        <taxon>Eukaryota</taxon>
        <taxon>Fungi</taxon>
        <taxon>Dikarya</taxon>
        <taxon>Ascomycota</taxon>
        <taxon>Pezizomycotina</taxon>
        <taxon>Eurotiomycetes</taxon>
        <taxon>Eurotiomycetidae</taxon>
        <taxon>Eurotiales</taxon>
        <taxon>Aspergillaceae</taxon>
        <taxon>Aspergillus</taxon>
        <taxon>Aspergillus subgen. Circumdati</taxon>
    </lineage>
</organism>
<sequence>MTTFKMLLTFLAMFIFSTQAVMALPEPNDDTPAPAEDYEGGIESSPVPEPEPLGGPRYCYGICSRNKKCTCNNFREDGEDLASYTCNCVHPKRDCKCWVV</sequence>
<dbReference type="EMBL" id="ML739144">
    <property type="protein sequence ID" value="KAE8352054.1"/>
    <property type="molecule type" value="Genomic_DNA"/>
</dbReference>
<evidence type="ECO:0000313" key="4">
    <source>
        <dbReference type="Proteomes" id="UP000327118"/>
    </source>
</evidence>
<protein>
    <submittedName>
        <fullName evidence="3">Uncharacterized protein</fullName>
    </submittedName>
</protein>
<dbReference type="AlphaFoldDB" id="A0A5N6Z308"/>
<name>A0A5N6Z308_9EURO</name>